<dbReference type="Pfam" id="PF13018">
    <property type="entry name" value="ESPR"/>
    <property type="match status" value="1"/>
</dbReference>
<dbReference type="PROSITE" id="PS51208">
    <property type="entry name" value="AUTOTRANSPORTER"/>
    <property type="match status" value="1"/>
</dbReference>
<dbReference type="Gene3D" id="2.160.20.20">
    <property type="match status" value="4"/>
</dbReference>
<dbReference type="CDD" id="cd01344">
    <property type="entry name" value="PL2_Passenger_AT"/>
    <property type="match status" value="1"/>
</dbReference>
<evidence type="ECO:0000259" key="3">
    <source>
        <dbReference type="PROSITE" id="PS51208"/>
    </source>
</evidence>
<dbReference type="Proteomes" id="UP001589792">
    <property type="component" value="Unassembled WGS sequence"/>
</dbReference>
<evidence type="ECO:0000313" key="5">
    <source>
        <dbReference type="Proteomes" id="UP001589792"/>
    </source>
</evidence>
<keyword evidence="2" id="KW-0843">Virulence</keyword>
<keyword evidence="1" id="KW-0732">Signal</keyword>
<dbReference type="Pfam" id="PF18883">
    <property type="entry name" value="AC_1"/>
    <property type="match status" value="1"/>
</dbReference>
<keyword evidence="5" id="KW-1185">Reference proteome</keyword>
<name>A0ABV6E8S7_9GAMM</name>
<dbReference type="InterPro" id="IPR005546">
    <property type="entry name" value="Autotransporte_beta"/>
</dbReference>
<accession>A0ABV6E8S7</accession>
<evidence type="ECO:0000313" key="4">
    <source>
        <dbReference type="EMBL" id="MFC0225179.1"/>
    </source>
</evidence>
<dbReference type="InterPro" id="IPR024973">
    <property type="entry name" value="ESPR"/>
</dbReference>
<dbReference type="SUPFAM" id="SSF51126">
    <property type="entry name" value="Pectin lyase-like"/>
    <property type="match status" value="6"/>
</dbReference>
<dbReference type="PANTHER" id="PTHR35037:SF3">
    <property type="entry name" value="C-TERMINAL REGION OF AIDA-LIKE PROTEIN"/>
    <property type="match status" value="1"/>
</dbReference>
<organism evidence="4 5">
    <name type="scientific">Serratia aquatilis</name>
    <dbReference type="NCBI Taxonomy" id="1737515"/>
    <lineage>
        <taxon>Bacteria</taxon>
        <taxon>Pseudomonadati</taxon>
        <taxon>Pseudomonadota</taxon>
        <taxon>Gammaproteobacteria</taxon>
        <taxon>Enterobacterales</taxon>
        <taxon>Yersiniaceae</taxon>
        <taxon>Serratia</taxon>
    </lineage>
</organism>
<dbReference type="NCBIfam" id="TIGR01414">
    <property type="entry name" value="autotrans_barl"/>
    <property type="match status" value="1"/>
</dbReference>
<dbReference type="InterPro" id="IPR036709">
    <property type="entry name" value="Autotransporte_beta_dom_sf"/>
</dbReference>
<evidence type="ECO:0000256" key="2">
    <source>
        <dbReference type="ARBA" id="ARBA00023026"/>
    </source>
</evidence>
<proteinExistence type="predicted"/>
<dbReference type="SMART" id="SM00869">
    <property type="entry name" value="Autotransporter"/>
    <property type="match status" value="1"/>
</dbReference>
<dbReference type="InterPro" id="IPR011050">
    <property type="entry name" value="Pectin_lyase_fold/virulence"/>
</dbReference>
<dbReference type="InterPro" id="IPR012332">
    <property type="entry name" value="Autotransporter_pectin_lyase_C"/>
</dbReference>
<evidence type="ECO:0000256" key="1">
    <source>
        <dbReference type="ARBA" id="ARBA00022729"/>
    </source>
</evidence>
<dbReference type="NCBIfam" id="TIGR02601">
    <property type="entry name" value="autotrns_rpt"/>
    <property type="match status" value="12"/>
</dbReference>
<dbReference type="Gene3D" id="2.40.128.130">
    <property type="entry name" value="Autotransporter beta-domain"/>
    <property type="match status" value="1"/>
</dbReference>
<dbReference type="EMBL" id="JBHLXG010000003">
    <property type="protein sequence ID" value="MFC0225179.1"/>
    <property type="molecule type" value="Genomic_DNA"/>
</dbReference>
<dbReference type="RefSeq" id="WP_380672251.1">
    <property type="nucleotide sequence ID" value="NZ_CP173186.1"/>
</dbReference>
<dbReference type="InterPro" id="IPR013425">
    <property type="entry name" value="Autotrns_rpt"/>
</dbReference>
<dbReference type="InterPro" id="IPR043990">
    <property type="entry name" value="AC_1"/>
</dbReference>
<reference evidence="4 5" key="1">
    <citation type="submission" date="2024-09" db="EMBL/GenBank/DDBJ databases">
        <authorList>
            <person name="Sun Q."/>
            <person name="Mori K."/>
        </authorList>
    </citation>
    <scope>NUCLEOTIDE SEQUENCE [LARGE SCALE GENOMIC DNA]</scope>
    <source>
        <strain evidence="4 5">CCM 8626</strain>
    </source>
</reference>
<dbReference type="SUPFAM" id="SSF103515">
    <property type="entry name" value="Autotransporter"/>
    <property type="match status" value="1"/>
</dbReference>
<protein>
    <submittedName>
        <fullName evidence="4">Autotransporter outer membrane beta-barrel domain-containing protein</fullName>
    </submittedName>
</protein>
<comment type="caution">
    <text evidence="4">The sequence shown here is derived from an EMBL/GenBank/DDBJ whole genome shotgun (WGS) entry which is preliminary data.</text>
</comment>
<sequence>MNHIFSVVWNSSLQLWVVASELASRAGRLATNVGSTRRLQQVSIGTVAGDLIIGSRVAKWSATAIAVNLLLNSAGAWAACAPTPVGGGTTTCTGTDQITTVGSGPGLNNVTINVDPAAQISTGENTAISVDSNSTIDLGSNALVQNDSSNTNSAAGLFSAGQNTIEFNSNTQLTLQAGAIVSSLGTGTQNAAVAAFGASNAIINFGTIQGTASSAIWFLNRSIGIANTLDNYGIIRAQGTAAAIGVQAGTTGAVQFINHTGGTVNGNVLLGDGNDTVTLDTGSILNGNVDGAGGTNTFNLSSINGTSDTMAGNISNFQTVNKLGAGAWTLSGNLGNTGANAAMAVKVTQGQLTLSGTNTYAGGTTISSGGTLSVSADANMGAAALNIGNVTLDGGTLRSTANFIASNQRRMTITGNNGTIQTDAGVTFNFPSLISGAGSLTKTGTGTLQLGTGNSFTGGTFITAGTVVVNNNGAFGAADTPVFMNDGTKLQTSGTSFLTRPFTLGGAVTFNTPSDLSFNGVISGVGPLIKTGTGYLALSNANTYTGGTQLLAGSMQIGTNGSIVGNVLNNGILSFTGTSARTFSGVISGTGTLFQQGSNRLVLTGVNTFTGSTFVSSGVMEVSQAANLGAATGSVIMGGGILETTDSFTLTRRVSLNSANGAIQTGGGTTLTATGVFSAIGNNPLNKTGDGTLVFTAANTYAGPTTVSAGTLQIGNGGATGSIVGNVANNATLVFNRSNALSYAGAISGNGTLNQIGAGTTQLTGNSGTFSGTTNVTNGTLQVNGTLGSTASSLSVTSGGTLSGNGVLGGDVSIDGGILAPGKLTINGNLGLTGASVLNYQLGQANSVGSPLNNLVDVGGNLTLDGTLNVATTPGGNFGPGLYNLINYSGILTNNGLTLGTMPVGSTPFLQTSYANQINLVNTGGLTLNYWDGPGPKFNNVVNGGSGVWQNAQGNDGWTDSTGVVNAPYTSGAFAIFGGTAGTVTVDNSLGDITSSGMQFATSGYLLQGDPITLATGRNIIRVGDGGAARAGFVATIDALLSGAGGVEKTDLGTLVLGGANSYTGGTTISGGTLSVSADNNLGDSAGDVVLNGGTLQGTASFTTARAFDVTANHGTVQTDTGVTLITNGAFTGSGSLTKTGAGTLQLNADNAYGGNTTIAAGTLQLGSGGLTGSLIGDVVNNGTLIVERSNTLNLSGTIGGSGAFNQAGSGTTVLTGNNTYSGVTTISGGTLQLGDGGATGSVVGDIVDDGTLIFNRTGALTLDGSIIGSGTIQHNGSGITTLNGDSSNFTGDTNVSNGLLVVNGTLGAAGSTISVASGGALDGNGTIGGNVFVADGLLTSTALKPITLTINGDLTLSNNSTMDYQFGQANVSGGVFNDLTVVGGNLTLDGILNVLVPTGGDFGPGIYRVISYGGTLVDNGLVLGTVPANTIDYIQTGFTGQVNLVNTTGLVLNYWDGTGPEFNGVVNGGTGIWQGAAGNTLWADSTGTLNAAYAADAFAIFGGAPGTVTVDNSLGAVTSSGMQFIVDGYRIEGGPITLVGDTNFIRVGDGTQDGASYVATIESELNGTGGVTLSGLGTLVLTGANDYQGGTTIQDATLQLGEGGTSGSIIGDVLNNGKLVFDRSDSSSVSGVIGGTGAVEQIGTGTTVLTATNSYSGGTTISAGTLQLGDGGNTGSIIGDVVNDGTLAFNRSDNTAFSGVISGTGAVKQVGSGTTTLSNDNSYQGGTTIAVGTLAGSATSFGSGAILNDATLIINQATDAAFSNTIDGSGSLVKNGAGTLSLNGAVTYTGQTDINAGGLVLGSNTLASQQVNVAENAFLAGVSRVAGAINNLGTLFVGTQSQADTPQISQFSAIQPASSANVLTIGTDLNNSGTVFIGNKASEGNAMAGNQLVINGNYTGNNGLLHFNTALGDDTSATDSMIVKGNSSGTTRVSVDNAGGLGAQTVEGIELIQVNGLSGGDFVQQGRIVAGAYDYSLARGTGTNVANWYLTSVKNSNDDSVTRPEAGSYAANLAAANSMFLTRLYDRSGETQYIDAITGEIKVTSMWLRNQGGHNRFRDESGQLATQSNRYVLQLGGEIGQWSSNSLDGFHLGAMAGYGNSKSRTRSDHSDYRSDGSVNGYSLGLYGTWYANEKDKLGLYVDSWAQYSWFNNRVNGQGLSGENYKSKGVTASVESGYTFKLGENSAKDVAYFIQPKAQMVWMGVKADRHTEANGTQVTGEGNGNLQTRLGARAYTKVHTANASGKNLELQPFVEVNWLHNTKNFGVAMDGAKVTQAGAENIGELKMGVEGQVNKKLSVWSNVGVQVGNAGYNDTAVMLGVKYNF</sequence>
<dbReference type="InterPro" id="IPR006315">
    <property type="entry name" value="OM_autotransptr_brl_dom"/>
</dbReference>
<gene>
    <name evidence="4" type="ORF">ACFFJ3_01400</name>
</gene>
<feature type="domain" description="Autotransporter" evidence="3">
    <location>
        <begin position="2040"/>
        <end position="2325"/>
    </location>
</feature>
<dbReference type="InterPro" id="IPR051551">
    <property type="entry name" value="Autotransporter_adhesion"/>
</dbReference>
<dbReference type="PANTHER" id="PTHR35037">
    <property type="entry name" value="C-TERMINAL REGION OF AIDA-LIKE PROTEIN"/>
    <property type="match status" value="1"/>
</dbReference>
<dbReference type="Pfam" id="PF12951">
    <property type="entry name" value="PATR"/>
    <property type="match status" value="14"/>
</dbReference>